<dbReference type="Gene3D" id="3.40.50.1240">
    <property type="entry name" value="Phosphoglycerate mutase-like"/>
    <property type="match status" value="1"/>
</dbReference>
<dbReference type="SMART" id="SM00855">
    <property type="entry name" value="PGAM"/>
    <property type="match status" value="1"/>
</dbReference>
<proteinExistence type="predicted"/>
<reference evidence="1" key="1">
    <citation type="submission" date="2021-02" db="EMBL/GenBank/DDBJ databases">
        <title>The CRISPR/cas machinery reduction and long-range gene transfer in the hot spring cyanobacterium Synechococcus.</title>
        <authorList>
            <person name="Dvorak P."/>
            <person name="Jahodarova E."/>
            <person name="Hasler P."/>
            <person name="Poulickova A."/>
        </authorList>
    </citation>
    <scope>NUCLEOTIDE SEQUENCE</scope>
    <source>
        <strain evidence="1">Rupite</strain>
    </source>
</reference>
<dbReference type="InterPro" id="IPR029033">
    <property type="entry name" value="His_PPase_superfam"/>
</dbReference>
<dbReference type="RefSeq" id="WP_244350041.1">
    <property type="nucleotide sequence ID" value="NZ_JAFIRA010000015.1"/>
</dbReference>
<comment type="caution">
    <text evidence="1">The sequence shown here is derived from an EMBL/GenBank/DDBJ whole genome shotgun (WGS) entry which is preliminary data.</text>
</comment>
<sequence length="212" mass="23811">MSLRLYLLRHGETPYSRSGGFCGALDPDLTPEGEQMAVAFATAYAGIPWQALYVSPMKRTLATLRPLAEKTGLEMQIREGLREIHYGEWEGKTHPEVRDSYTEDYLRWMTEPAWNPPTGGETAVQIANRAMPVVAEIEEKFTDGNVLIVSHKATIRVILCSLLGIDLGRYRDRIEVLAASVSVIKFDRYGPLLEVLGERNYLPESLRERAGT</sequence>
<dbReference type="InterPro" id="IPR013078">
    <property type="entry name" value="His_Pase_superF_clade-1"/>
</dbReference>
<accession>A0ABT0CAE8</accession>
<dbReference type="InterPro" id="IPR050275">
    <property type="entry name" value="PGM_Phosphatase"/>
</dbReference>
<keyword evidence="2" id="KW-1185">Reference proteome</keyword>
<dbReference type="Pfam" id="PF00300">
    <property type="entry name" value="His_Phos_1"/>
    <property type="match status" value="1"/>
</dbReference>
<name>A0ABT0CAE8_THEVL</name>
<dbReference type="EMBL" id="JAFIRA010000015">
    <property type="protein sequence ID" value="MCJ2542761.1"/>
    <property type="molecule type" value="Genomic_DNA"/>
</dbReference>
<organism evidence="1 2">
    <name type="scientific">Thermostichus vulcanus str. 'Rupite'</name>
    <dbReference type="NCBI Taxonomy" id="2813851"/>
    <lineage>
        <taxon>Bacteria</taxon>
        <taxon>Bacillati</taxon>
        <taxon>Cyanobacteriota</taxon>
        <taxon>Cyanophyceae</taxon>
        <taxon>Thermostichales</taxon>
        <taxon>Thermostichaceae</taxon>
        <taxon>Thermostichus</taxon>
    </lineage>
</organism>
<evidence type="ECO:0000313" key="2">
    <source>
        <dbReference type="Proteomes" id="UP000830835"/>
    </source>
</evidence>
<dbReference type="CDD" id="cd07067">
    <property type="entry name" value="HP_PGM_like"/>
    <property type="match status" value="1"/>
</dbReference>
<protein>
    <submittedName>
        <fullName evidence="1">Histidine phosphatase family protein</fullName>
    </submittedName>
</protein>
<evidence type="ECO:0000313" key="1">
    <source>
        <dbReference type="EMBL" id="MCJ2542761.1"/>
    </source>
</evidence>
<gene>
    <name evidence="1" type="ORF">JX360_07540</name>
</gene>
<dbReference type="PANTHER" id="PTHR48100">
    <property type="entry name" value="BROAD-SPECIFICITY PHOSPHATASE YOR283W-RELATED"/>
    <property type="match status" value="1"/>
</dbReference>
<dbReference type="PANTHER" id="PTHR48100:SF1">
    <property type="entry name" value="HISTIDINE PHOSPHATASE FAMILY PROTEIN-RELATED"/>
    <property type="match status" value="1"/>
</dbReference>
<dbReference type="Proteomes" id="UP000830835">
    <property type="component" value="Unassembled WGS sequence"/>
</dbReference>
<dbReference type="SUPFAM" id="SSF53254">
    <property type="entry name" value="Phosphoglycerate mutase-like"/>
    <property type="match status" value="1"/>
</dbReference>